<evidence type="ECO:0000256" key="5">
    <source>
        <dbReference type="ARBA" id="ARBA00022801"/>
    </source>
</evidence>
<sequence length="452" mass="49888">MINTSLLSYNVSIIVIEFPYCAYCVVSVLEKDIVYINESVSILPIPRIKRFNNINVKAVKMELTLTRPDDWHLHLRDGDLLVAVAPYSARHFGRAIVMPNLRPPITTTAAAVAYRESIMDVLPADSDFNPLMTLYLTDKTSPNEIKFAILLTAHARSDAAGTAQPRHQGLGAAATSQAKAHQGMRAAAQWLILLTGESEVVYAVKLYPAGATTNSQDGVTDLFGKCLPVLQEMAEQNMPLLVHGEVTDPDVDIFDREKVFIDTVLRPLIQKLPQLKVVMEHITTADAVKFIESCNTGTVAATVTPQHIILNRNSLFQGGLQPHNYCLPVLKREIHRQTILSAVTSGSKQYFLGTDSAPHERQRKESSCGCAGIFNSPVALSLYAKVFEEAGALDKLEAFTSFNGPDFYGLPRNTSKIKLKKEPWKVPDHIPFSSGEIIPMFAGQTLDWKPSF</sequence>
<dbReference type="GO" id="GO:0044205">
    <property type="term" value="P:'de novo' UMP biosynthetic process"/>
    <property type="evidence" value="ECO:0007669"/>
    <property type="project" value="UniProtKB-UniPathway"/>
</dbReference>
<evidence type="ECO:0000256" key="1">
    <source>
        <dbReference type="ARBA" id="ARBA00004880"/>
    </source>
</evidence>
<dbReference type="HAMAP" id="MF_00219">
    <property type="entry name" value="PyrC_classII"/>
    <property type="match status" value="1"/>
</dbReference>
<keyword evidence="6" id="KW-0862">Zinc</keyword>
<evidence type="ECO:0000256" key="6">
    <source>
        <dbReference type="ARBA" id="ARBA00022833"/>
    </source>
</evidence>
<dbReference type="InterPro" id="IPR032466">
    <property type="entry name" value="Metal_Hydrolase"/>
</dbReference>
<evidence type="ECO:0000256" key="2">
    <source>
        <dbReference type="ARBA" id="ARBA00005631"/>
    </source>
</evidence>
<dbReference type="AlphaFoldDB" id="A0A803LF20"/>
<reference evidence="9" key="2">
    <citation type="submission" date="2021-03" db="UniProtKB">
        <authorList>
            <consortium name="EnsemblPlants"/>
        </authorList>
    </citation>
    <scope>IDENTIFICATION</scope>
</reference>
<accession>A0A803LF20</accession>
<dbReference type="Pfam" id="PF01979">
    <property type="entry name" value="Amidohydro_1"/>
    <property type="match status" value="1"/>
</dbReference>
<keyword evidence="5" id="KW-0378">Hydrolase</keyword>
<dbReference type="PROSITE" id="PS00482">
    <property type="entry name" value="DIHYDROOROTASE_1"/>
    <property type="match status" value="1"/>
</dbReference>
<dbReference type="Gramene" id="AUR62011776-RA">
    <property type="protein sequence ID" value="AUR62011776-RA:cds"/>
    <property type="gene ID" value="AUR62011776"/>
</dbReference>
<dbReference type="PANTHER" id="PTHR43137">
    <property type="entry name" value="DIHYDROOROTASE"/>
    <property type="match status" value="1"/>
</dbReference>
<dbReference type="InterPro" id="IPR006680">
    <property type="entry name" value="Amidohydro-rel"/>
</dbReference>
<keyword evidence="7" id="KW-0665">Pyrimidine biosynthesis</keyword>
<dbReference type="PROSITE" id="PS00483">
    <property type="entry name" value="DIHYDROOROTASE_2"/>
    <property type="match status" value="1"/>
</dbReference>
<dbReference type="GO" id="GO:0006207">
    <property type="term" value="P:'de novo' pyrimidine nucleobase biosynthetic process"/>
    <property type="evidence" value="ECO:0007669"/>
    <property type="project" value="TreeGrafter"/>
</dbReference>
<evidence type="ECO:0000259" key="8">
    <source>
        <dbReference type="Pfam" id="PF01979"/>
    </source>
</evidence>
<proteinExistence type="inferred from homology"/>
<keyword evidence="10" id="KW-1185">Reference proteome</keyword>
<evidence type="ECO:0000313" key="10">
    <source>
        <dbReference type="Proteomes" id="UP000596660"/>
    </source>
</evidence>
<name>A0A803LF20_CHEQI</name>
<comment type="similarity">
    <text evidence="2">Belongs to the metallo-dependent hydrolases superfamily. DHOase family. Class II DHOase subfamily.</text>
</comment>
<evidence type="ECO:0000256" key="3">
    <source>
        <dbReference type="ARBA" id="ARBA00012860"/>
    </source>
</evidence>
<reference evidence="9" key="1">
    <citation type="journal article" date="2017" name="Nature">
        <title>The genome of Chenopodium quinoa.</title>
        <authorList>
            <person name="Jarvis D.E."/>
            <person name="Ho Y.S."/>
            <person name="Lightfoot D.J."/>
            <person name="Schmoeckel S.M."/>
            <person name="Li B."/>
            <person name="Borm T.J.A."/>
            <person name="Ohyanagi H."/>
            <person name="Mineta K."/>
            <person name="Michell C.T."/>
            <person name="Saber N."/>
            <person name="Kharbatia N.M."/>
            <person name="Rupper R.R."/>
            <person name="Sharp A.R."/>
            <person name="Dally N."/>
            <person name="Boughton B.A."/>
            <person name="Woo Y.H."/>
            <person name="Gao G."/>
            <person name="Schijlen E.G.W.M."/>
            <person name="Guo X."/>
            <person name="Momin A.A."/>
            <person name="Negrao S."/>
            <person name="Al-Babili S."/>
            <person name="Gehring C."/>
            <person name="Roessner U."/>
            <person name="Jung C."/>
            <person name="Murphy K."/>
            <person name="Arold S.T."/>
            <person name="Gojobori T."/>
            <person name="van der Linden C.G."/>
            <person name="van Loo E.N."/>
            <person name="Jellen E.N."/>
            <person name="Maughan P.J."/>
            <person name="Tester M."/>
        </authorList>
    </citation>
    <scope>NUCLEOTIDE SEQUENCE [LARGE SCALE GENOMIC DNA]</scope>
    <source>
        <strain evidence="9">cv. PI 614886</strain>
    </source>
</reference>
<comment type="pathway">
    <text evidence="1">Pyrimidine metabolism; UMP biosynthesis via de novo pathway; (S)-dihydroorotate from bicarbonate: step 3/3.</text>
</comment>
<feature type="domain" description="Amidohydrolase-related" evidence="8">
    <location>
        <begin position="70"/>
        <end position="428"/>
    </location>
</feature>
<keyword evidence="4" id="KW-0479">Metal-binding</keyword>
<dbReference type="CDD" id="cd01294">
    <property type="entry name" value="DHOase"/>
    <property type="match status" value="1"/>
</dbReference>
<dbReference type="NCBIfam" id="TIGR00856">
    <property type="entry name" value="pyrC_dimer"/>
    <property type="match status" value="1"/>
</dbReference>
<dbReference type="GO" id="GO:0004151">
    <property type="term" value="F:dihydroorotase activity"/>
    <property type="evidence" value="ECO:0007669"/>
    <property type="project" value="UniProtKB-EC"/>
</dbReference>
<dbReference type="InterPro" id="IPR002195">
    <property type="entry name" value="Dihydroorotase_CS"/>
</dbReference>
<dbReference type="EnsemblPlants" id="AUR62011776-RA">
    <property type="protein sequence ID" value="AUR62011776-RA:cds"/>
    <property type="gene ID" value="AUR62011776"/>
</dbReference>
<protein>
    <recommendedName>
        <fullName evidence="3">dihydroorotase</fullName>
        <ecNumber evidence="3">3.5.2.3</ecNumber>
    </recommendedName>
</protein>
<evidence type="ECO:0000256" key="4">
    <source>
        <dbReference type="ARBA" id="ARBA00022723"/>
    </source>
</evidence>
<dbReference type="Gene3D" id="3.20.20.140">
    <property type="entry name" value="Metal-dependent hydrolases"/>
    <property type="match status" value="1"/>
</dbReference>
<dbReference type="SUPFAM" id="SSF51556">
    <property type="entry name" value="Metallo-dependent hydrolases"/>
    <property type="match status" value="2"/>
</dbReference>
<dbReference type="InterPro" id="IPR004721">
    <property type="entry name" value="DHOdimr"/>
</dbReference>
<dbReference type="PANTHER" id="PTHR43137:SF1">
    <property type="entry name" value="DIHYDROOROTASE"/>
    <property type="match status" value="1"/>
</dbReference>
<dbReference type="GO" id="GO:0046872">
    <property type="term" value="F:metal ion binding"/>
    <property type="evidence" value="ECO:0007669"/>
    <property type="project" value="UniProtKB-KW"/>
</dbReference>
<organism evidence="9 10">
    <name type="scientific">Chenopodium quinoa</name>
    <name type="common">Quinoa</name>
    <dbReference type="NCBI Taxonomy" id="63459"/>
    <lineage>
        <taxon>Eukaryota</taxon>
        <taxon>Viridiplantae</taxon>
        <taxon>Streptophyta</taxon>
        <taxon>Embryophyta</taxon>
        <taxon>Tracheophyta</taxon>
        <taxon>Spermatophyta</taxon>
        <taxon>Magnoliopsida</taxon>
        <taxon>eudicotyledons</taxon>
        <taxon>Gunneridae</taxon>
        <taxon>Pentapetalae</taxon>
        <taxon>Caryophyllales</taxon>
        <taxon>Chenopodiaceae</taxon>
        <taxon>Chenopodioideae</taxon>
        <taxon>Atripliceae</taxon>
        <taxon>Chenopodium</taxon>
    </lineage>
</organism>
<dbReference type="GO" id="GO:0009507">
    <property type="term" value="C:chloroplast"/>
    <property type="evidence" value="ECO:0007669"/>
    <property type="project" value="TreeGrafter"/>
</dbReference>
<dbReference type="UniPathway" id="UPA00070">
    <property type="reaction ID" value="UER00117"/>
</dbReference>
<dbReference type="Proteomes" id="UP000596660">
    <property type="component" value="Unplaced"/>
</dbReference>
<evidence type="ECO:0000256" key="7">
    <source>
        <dbReference type="ARBA" id="ARBA00022975"/>
    </source>
</evidence>
<dbReference type="EC" id="3.5.2.3" evidence="3"/>
<evidence type="ECO:0000313" key="9">
    <source>
        <dbReference type="EnsemblPlants" id="AUR62011776-RA:cds"/>
    </source>
</evidence>